<dbReference type="AlphaFoldDB" id="A0A2H0UEW4"/>
<evidence type="ECO:0000259" key="9">
    <source>
        <dbReference type="PROSITE" id="PS51883"/>
    </source>
</evidence>
<feature type="binding site" evidence="7">
    <location>
        <begin position="189"/>
        <end position="193"/>
    </location>
    <ligand>
        <name>GTP</name>
        <dbReference type="ChEBI" id="CHEBI:37565"/>
    </ligand>
</feature>
<dbReference type="PROSITE" id="PS00905">
    <property type="entry name" value="GTP1_OBG"/>
    <property type="match status" value="1"/>
</dbReference>
<dbReference type="EMBL" id="PFBI01000001">
    <property type="protein sequence ID" value="PIR84931.1"/>
    <property type="molecule type" value="Genomic_DNA"/>
</dbReference>
<dbReference type="GO" id="GO:0003924">
    <property type="term" value="F:GTPase activity"/>
    <property type="evidence" value="ECO:0007669"/>
    <property type="project" value="UniProtKB-UniRule"/>
</dbReference>
<feature type="domain" description="OBG-type G" evidence="8">
    <location>
        <begin position="158"/>
        <end position="320"/>
    </location>
</feature>
<dbReference type="SUPFAM" id="SSF52540">
    <property type="entry name" value="P-loop containing nucleoside triphosphate hydrolases"/>
    <property type="match status" value="1"/>
</dbReference>
<dbReference type="Gene3D" id="3.40.50.300">
    <property type="entry name" value="P-loop containing nucleotide triphosphate hydrolases"/>
    <property type="match status" value="1"/>
</dbReference>
<accession>A0A2H0UEW4</accession>
<evidence type="ECO:0000256" key="4">
    <source>
        <dbReference type="ARBA" id="ARBA00022801"/>
    </source>
</evidence>
<dbReference type="EC" id="3.6.5.-" evidence="7"/>
<keyword evidence="3 7" id="KW-0547">Nucleotide-binding</keyword>
<reference evidence="11" key="1">
    <citation type="submission" date="2017-09" db="EMBL/GenBank/DDBJ databases">
        <title>Depth-based differentiation of microbial function through sediment-hosted aquifers and enrichment of novel symbionts in the deep terrestrial subsurface.</title>
        <authorList>
            <person name="Probst A.J."/>
            <person name="Ladd B."/>
            <person name="Jarett J.K."/>
            <person name="Geller-Mcgrath D.E."/>
            <person name="Sieber C.M.K."/>
            <person name="Emerson J.B."/>
            <person name="Anantharaman K."/>
            <person name="Thomas B.C."/>
            <person name="Malmstrom R."/>
            <person name="Stieglmeier M."/>
            <person name="Klingl A."/>
            <person name="Woyke T."/>
            <person name="Ryan C.M."/>
            <person name="Banfield J.F."/>
        </authorList>
    </citation>
    <scope>NUCLEOTIDE SEQUENCE [LARGE SCALE GENOMIC DNA]</scope>
</reference>
<keyword evidence="5 7" id="KW-0460">Magnesium</keyword>
<feature type="binding site" evidence="7">
    <location>
        <position position="171"/>
    </location>
    <ligand>
        <name>Mg(2+)</name>
        <dbReference type="ChEBI" id="CHEBI:18420"/>
    </ligand>
</feature>
<dbReference type="PROSITE" id="PS51883">
    <property type="entry name" value="OBG"/>
    <property type="match status" value="1"/>
</dbReference>
<dbReference type="InterPro" id="IPR036726">
    <property type="entry name" value="GTP1_OBG_dom_sf"/>
</dbReference>
<evidence type="ECO:0000256" key="3">
    <source>
        <dbReference type="ARBA" id="ARBA00022741"/>
    </source>
</evidence>
<evidence type="ECO:0000256" key="7">
    <source>
        <dbReference type="HAMAP-Rule" id="MF_01454"/>
    </source>
</evidence>
<dbReference type="CDD" id="cd01898">
    <property type="entry name" value="Obg"/>
    <property type="match status" value="1"/>
</dbReference>
<evidence type="ECO:0000313" key="10">
    <source>
        <dbReference type="EMBL" id="PIR84931.1"/>
    </source>
</evidence>
<feature type="domain" description="Obg" evidence="9">
    <location>
        <begin position="1"/>
        <end position="157"/>
    </location>
</feature>
<dbReference type="InterPro" id="IPR027417">
    <property type="entry name" value="P-loop_NTPase"/>
</dbReference>
<keyword evidence="4 7" id="KW-0378">Hydrolase</keyword>
<dbReference type="GO" id="GO:0005525">
    <property type="term" value="F:GTP binding"/>
    <property type="evidence" value="ECO:0007669"/>
    <property type="project" value="UniProtKB-UniRule"/>
</dbReference>
<dbReference type="Pfam" id="PF01018">
    <property type="entry name" value="GTP1_OBG"/>
    <property type="match status" value="1"/>
</dbReference>
<keyword evidence="7" id="KW-0479">Metal-binding</keyword>
<dbReference type="InterPro" id="IPR045086">
    <property type="entry name" value="OBG_GTPase"/>
</dbReference>
<comment type="similarity">
    <text evidence="1 7">Belongs to the TRAFAC class OBG-HflX-like GTPase superfamily. OBG GTPase family.</text>
</comment>
<dbReference type="PANTHER" id="PTHR11702:SF31">
    <property type="entry name" value="MITOCHONDRIAL RIBOSOME-ASSOCIATED GTPASE 2"/>
    <property type="match status" value="1"/>
</dbReference>
<evidence type="ECO:0000256" key="6">
    <source>
        <dbReference type="ARBA" id="ARBA00023134"/>
    </source>
</evidence>
<dbReference type="Proteomes" id="UP000229344">
    <property type="component" value="Unassembled WGS sequence"/>
</dbReference>
<feature type="binding site" evidence="7">
    <location>
        <begin position="273"/>
        <end position="276"/>
    </location>
    <ligand>
        <name>GTP</name>
        <dbReference type="ChEBI" id="CHEBI:37565"/>
    </ligand>
</feature>
<dbReference type="GO" id="GO:0042254">
    <property type="term" value="P:ribosome biogenesis"/>
    <property type="evidence" value="ECO:0007669"/>
    <property type="project" value="UniProtKB-UniRule"/>
</dbReference>
<dbReference type="GO" id="GO:0000287">
    <property type="term" value="F:magnesium ion binding"/>
    <property type="evidence" value="ECO:0007669"/>
    <property type="project" value="InterPro"/>
</dbReference>
<keyword evidence="6 7" id="KW-0342">GTP-binding</keyword>
<dbReference type="Gene3D" id="2.70.210.12">
    <property type="entry name" value="GTP1/OBG domain"/>
    <property type="match status" value="1"/>
</dbReference>
<comment type="caution">
    <text evidence="10">The sequence shown here is derived from an EMBL/GenBank/DDBJ whole genome shotgun (WGS) entry which is preliminary data.</text>
</comment>
<comment type="subunit">
    <text evidence="7">Monomer.</text>
</comment>
<evidence type="ECO:0000256" key="1">
    <source>
        <dbReference type="ARBA" id="ARBA00007699"/>
    </source>
</evidence>
<dbReference type="SUPFAM" id="SSF82051">
    <property type="entry name" value="Obg GTP-binding protein N-terminal domain"/>
    <property type="match status" value="1"/>
</dbReference>
<keyword evidence="2 7" id="KW-0963">Cytoplasm</keyword>
<feature type="binding site" evidence="7">
    <location>
        <begin position="206"/>
        <end position="209"/>
    </location>
    <ligand>
        <name>GTP</name>
        <dbReference type="ChEBI" id="CHEBI:37565"/>
    </ligand>
</feature>
<dbReference type="Pfam" id="PF01926">
    <property type="entry name" value="MMR_HSR1"/>
    <property type="match status" value="1"/>
</dbReference>
<gene>
    <name evidence="7" type="primary">obg</name>
    <name evidence="10" type="ORF">COU16_00225</name>
</gene>
<dbReference type="NCBIfam" id="NF008956">
    <property type="entry name" value="PRK12299.1"/>
    <property type="match status" value="1"/>
</dbReference>
<dbReference type="NCBIfam" id="TIGR02729">
    <property type="entry name" value="Obg_CgtA"/>
    <property type="match status" value="1"/>
</dbReference>
<feature type="binding site" evidence="7">
    <location>
        <position position="191"/>
    </location>
    <ligand>
        <name>Mg(2+)</name>
        <dbReference type="ChEBI" id="CHEBI:18420"/>
    </ligand>
</feature>
<evidence type="ECO:0000256" key="2">
    <source>
        <dbReference type="ARBA" id="ARBA00022490"/>
    </source>
</evidence>
<comment type="subcellular location">
    <subcellularLocation>
        <location evidence="7">Cytoplasm</location>
    </subcellularLocation>
</comment>
<dbReference type="InterPro" id="IPR014100">
    <property type="entry name" value="GTP-bd_Obg/CgtA"/>
</dbReference>
<dbReference type="GO" id="GO:0005737">
    <property type="term" value="C:cytoplasm"/>
    <property type="evidence" value="ECO:0007669"/>
    <property type="project" value="UniProtKB-SubCell"/>
</dbReference>
<sequence length="329" mass="35186">MFVDELTIDAKAGKGGDGVVRWLRLRHMPKGGPAGGNGGNGGSVYIRAVRDLNKLSKYTGDKLFAAESGGPGGGRSKFGKNGEDLYIDLPIGSKVTDVSRKRVYTLEHEGETHRILIGGNGGLGNEYFKSSVNRSPEESTKGKRGEDGTFHIELSLVLDAGFIGFPNAGKSTLLNAFTNATSAIGAYPFTTLEPHLGDLYGFILADIPGLIEGASEGKGLGHKFLRHVQKTKMLLHLISLENEDIHGAYQTIRNELGTFDSGLTEKEEWIILTKADLTDQDGVAKAVSALSGTGKRVFVTAAPTEYGLKELRDALAQELRTLAGDIPEV</sequence>
<dbReference type="PANTHER" id="PTHR11702">
    <property type="entry name" value="DEVELOPMENTALLY REGULATED GTP-BINDING PROTEIN-RELATED"/>
    <property type="match status" value="1"/>
</dbReference>
<proteinExistence type="inferred from homology"/>
<comment type="function">
    <text evidence="7">An essential GTPase which binds GTP, GDP and possibly (p)ppGpp with moderate affinity, with high nucleotide exchange rates and a fairly low GTP hydrolysis rate. Plays a role in control of the cell cycle, stress response, ribosome biogenesis and in those bacteria that undergo differentiation, in morphogenesis control.</text>
</comment>
<dbReference type="PROSITE" id="PS51710">
    <property type="entry name" value="G_OBG"/>
    <property type="match status" value="1"/>
</dbReference>
<dbReference type="PIRSF" id="PIRSF002401">
    <property type="entry name" value="GTP_bd_Obg/CgtA"/>
    <property type="match status" value="1"/>
</dbReference>
<protein>
    <recommendedName>
        <fullName evidence="7">GTPase Obg</fullName>
        <ecNumber evidence="7">3.6.5.-</ecNumber>
    </recommendedName>
    <alternativeName>
        <fullName evidence="7">GTP-binding protein Obg</fullName>
    </alternativeName>
</protein>
<dbReference type="FunFam" id="2.70.210.12:FF:000001">
    <property type="entry name" value="GTPase Obg"/>
    <property type="match status" value="1"/>
</dbReference>
<organism evidence="10 11">
    <name type="scientific">Candidatus Kaiserbacteria bacterium CG10_big_fil_rev_8_21_14_0_10_47_16</name>
    <dbReference type="NCBI Taxonomy" id="1974608"/>
    <lineage>
        <taxon>Bacteria</taxon>
        <taxon>Candidatus Kaiseribacteriota</taxon>
    </lineage>
</organism>
<evidence type="ECO:0000259" key="8">
    <source>
        <dbReference type="PROSITE" id="PS51710"/>
    </source>
</evidence>
<evidence type="ECO:0000256" key="5">
    <source>
        <dbReference type="ARBA" id="ARBA00022842"/>
    </source>
</evidence>
<dbReference type="InterPro" id="IPR006074">
    <property type="entry name" value="GTP1-OBG_CS"/>
</dbReference>
<evidence type="ECO:0000313" key="11">
    <source>
        <dbReference type="Proteomes" id="UP000229344"/>
    </source>
</evidence>
<dbReference type="InterPro" id="IPR006073">
    <property type="entry name" value="GTP-bd"/>
</dbReference>
<dbReference type="InterPro" id="IPR031167">
    <property type="entry name" value="G_OBG"/>
</dbReference>
<name>A0A2H0UEW4_9BACT</name>
<dbReference type="HAMAP" id="MF_01454">
    <property type="entry name" value="GTPase_Obg"/>
    <property type="match status" value="1"/>
</dbReference>
<feature type="binding site" evidence="7">
    <location>
        <begin position="301"/>
        <end position="303"/>
    </location>
    <ligand>
        <name>GTP</name>
        <dbReference type="ChEBI" id="CHEBI:37565"/>
    </ligand>
</feature>
<feature type="binding site" evidence="7">
    <location>
        <begin position="164"/>
        <end position="171"/>
    </location>
    <ligand>
        <name>GTP</name>
        <dbReference type="ChEBI" id="CHEBI:37565"/>
    </ligand>
</feature>
<dbReference type="InterPro" id="IPR006169">
    <property type="entry name" value="GTP1_OBG_dom"/>
</dbReference>
<dbReference type="PRINTS" id="PR00326">
    <property type="entry name" value="GTP1OBG"/>
</dbReference>
<comment type="cofactor">
    <cofactor evidence="7">
        <name>Mg(2+)</name>
        <dbReference type="ChEBI" id="CHEBI:18420"/>
    </cofactor>
</comment>